<dbReference type="RefSeq" id="WP_048196482.1">
    <property type="nucleotide sequence ID" value="NZ_CBTY010000009.1"/>
</dbReference>
<accession>V6ATP9</accession>
<dbReference type="AlphaFoldDB" id="V6ATP9"/>
<dbReference type="OrthoDB" id="11877at2157"/>
<dbReference type="GO" id="GO:0030515">
    <property type="term" value="F:snoRNA binding"/>
    <property type="evidence" value="ECO:0007669"/>
    <property type="project" value="InterPro"/>
</dbReference>
<feature type="compositionally biased region" description="Basic residues" evidence="2">
    <location>
        <begin position="426"/>
        <end position="436"/>
    </location>
</feature>
<dbReference type="Gene3D" id="1.10.246.90">
    <property type="entry name" value="Nop domain"/>
    <property type="match status" value="1"/>
</dbReference>
<evidence type="ECO:0000313" key="4">
    <source>
        <dbReference type="EMBL" id="CDI06091.1"/>
    </source>
</evidence>
<dbReference type="EMBL" id="CBTY010000009">
    <property type="protein sequence ID" value="CDI06091.1"/>
    <property type="molecule type" value="Genomic_DNA"/>
</dbReference>
<feature type="compositionally biased region" description="Basic and acidic residues" evidence="2">
    <location>
        <begin position="367"/>
        <end position="425"/>
    </location>
</feature>
<dbReference type="FunFam" id="1.10.246.90:FF:000007">
    <property type="entry name" value="Pre mRNA splicing protein"/>
    <property type="match status" value="1"/>
</dbReference>
<dbReference type="InterPro" id="IPR012976">
    <property type="entry name" value="NOSIC"/>
</dbReference>
<evidence type="ECO:0000259" key="3">
    <source>
        <dbReference type="PROSITE" id="PS51358"/>
    </source>
</evidence>
<evidence type="ECO:0000313" key="5">
    <source>
        <dbReference type="Proteomes" id="UP000018159"/>
    </source>
</evidence>
<dbReference type="Gene3D" id="1.10.287.4070">
    <property type="match status" value="1"/>
</dbReference>
<dbReference type="Proteomes" id="UP000018159">
    <property type="component" value="Unassembled WGS sequence"/>
</dbReference>
<dbReference type="InterPro" id="IPR002687">
    <property type="entry name" value="Nop_dom"/>
</dbReference>
<organism evidence="4 5">
    <name type="scientific">Candidatus Nitrosotenuis uzonensis</name>
    <dbReference type="NCBI Taxonomy" id="1407055"/>
    <lineage>
        <taxon>Archaea</taxon>
        <taxon>Nitrososphaerota</taxon>
        <taxon>Candidatus Nitrosotenuis</taxon>
    </lineage>
</organism>
<dbReference type="Pfam" id="PF01798">
    <property type="entry name" value="Nop"/>
    <property type="match status" value="1"/>
</dbReference>
<name>V6ATP9_9ARCH</name>
<comment type="similarity">
    <text evidence="1">Belongs to the NOP5/NOP56 family.</text>
</comment>
<evidence type="ECO:0000256" key="2">
    <source>
        <dbReference type="SAM" id="MobiDB-lite"/>
    </source>
</evidence>
<sequence length="436" mass="49154">MYFVILTELGIAISQDGKHVRSFPFSQPASDFVAVKNAQYNLRDIIEFLSKAQSPLMVNDEALLKALKKESLDVQMMEQKQIEQIQATKPQILIDAEFAKNQQDAMTKLRDFALQLSSARVTEISQSPDLHIIQAIKALDEIDVMINGLSSRLREWYGLHFPELDNIIDSINGYAQIVMAGKRQDLSKTVYEDAGFPDSKVEMLSVIQDKSKGGDISKENLVIVQSIAKQILEMAEIRRAMESHIESEMKSVAPNLSAILGAAVGARILSKAGSLKKLATMPASTIQILGAEKALFRALKTGTEPPKHGILFQHPIVHAAPRWQRGKMARAIASKAAIASRVDVYGGGLNHTLLEKLNVRVNEIGEKYKEPTQRAPPQRREERRERFGERRRQDRFREGQREGRFGDRRRDGTRGGSTRREFRADVKKRKKFGKRR</sequence>
<dbReference type="InterPro" id="IPR042239">
    <property type="entry name" value="Nop_C"/>
</dbReference>
<dbReference type="SUPFAM" id="SSF89124">
    <property type="entry name" value="Nop domain"/>
    <property type="match status" value="1"/>
</dbReference>
<feature type="domain" description="Nop" evidence="3">
    <location>
        <begin position="252"/>
        <end position="366"/>
    </location>
</feature>
<feature type="region of interest" description="Disordered" evidence="2">
    <location>
        <begin position="367"/>
        <end position="436"/>
    </location>
</feature>
<reference evidence="4 5" key="1">
    <citation type="journal article" date="2013" name="PLoS ONE">
        <title>Enrichment and Genome Sequence of the Group I.1a Ammonia-Oxidizing Archaeon ?Ca. Nitrosotenuis uzonensis? Representing a Clade Globally.</title>
        <authorList>
            <person name="Lebedeva E.V."/>
            <person name="Hatzenpichler R."/>
            <person name="Pelletier E."/>
            <person name="Schuster N."/>
            <person name="Hauzmayer S."/>
            <person name="Bulaev A."/>
            <person name="Grigor'eva N.V."/>
            <person name="Galushko A."/>
            <person name="Schmid M."/>
            <person name="Palatinszky M."/>
            <person name="Le Paslier D."/>
            <person name="Daims H."/>
            <person name="Wagner M."/>
        </authorList>
    </citation>
    <scope>NUCLEOTIDE SEQUENCE [LARGE SCALE GENOMIC DNA]</scope>
    <source>
        <strain evidence="4 5">N4</strain>
    </source>
</reference>
<keyword evidence="5" id="KW-1185">Reference proteome</keyword>
<dbReference type="STRING" id="1407055.NITUZ_40257"/>
<comment type="caution">
    <text evidence="4">The sequence shown here is derived from an EMBL/GenBank/DDBJ whole genome shotgun (WGS) entry which is preliminary data.</text>
</comment>
<keyword evidence="4" id="KW-0687">Ribonucleoprotein</keyword>
<dbReference type="GO" id="GO:0031428">
    <property type="term" value="C:box C/D methylation guide snoRNP complex"/>
    <property type="evidence" value="ECO:0007669"/>
    <property type="project" value="InterPro"/>
</dbReference>
<dbReference type="InterPro" id="IPR045056">
    <property type="entry name" value="Nop56/Nop58"/>
</dbReference>
<dbReference type="PANTHER" id="PTHR10894:SF0">
    <property type="entry name" value="NUCLEOLAR PROTEIN 56"/>
    <property type="match status" value="1"/>
</dbReference>
<evidence type="ECO:0000256" key="1">
    <source>
        <dbReference type="ARBA" id="ARBA00009211"/>
    </source>
</evidence>
<gene>
    <name evidence="4" type="ORF">NITUZ_40257</name>
</gene>
<protein>
    <submittedName>
        <fullName evidence="4">Pre-mRNA processing ribonucleoprotein, binding domain protein</fullName>
    </submittedName>
</protein>
<dbReference type="InterPro" id="IPR036070">
    <property type="entry name" value="Nop_dom_sf"/>
</dbReference>
<dbReference type="PANTHER" id="PTHR10894">
    <property type="entry name" value="NUCLEOLAR PROTEIN 5 NUCLEOLAR PROTEIN NOP5 NOP58"/>
    <property type="match status" value="1"/>
</dbReference>
<dbReference type="SMART" id="SM00931">
    <property type="entry name" value="NOSIC"/>
    <property type="match status" value="1"/>
</dbReference>
<dbReference type="PROSITE" id="PS51358">
    <property type="entry name" value="NOP"/>
    <property type="match status" value="1"/>
</dbReference>
<proteinExistence type="inferred from homology"/>